<sequence>MFEQQRLFSPACAITNDNPARRHCFSPTNLVTLCVILGLGFAAPGHAETFRDAFKSSIVDDASISGNLRIYDFRRRNSGNAPYPVPQGTVAEQGQSFDRRGTAYGGDISMSTGSLYGFSAHTSLFTTHPLVSYDDGVYKGLLGQPQDLNQLTEGFLQYQGQGLRVRAGRQLINTPFANTDMYTLLPRSFYGVSGTLSLFDSFQKHGPQEVRNSQYEVSQYMPFAYDAGSSTPDMKLYFGRFTRSLGRFTDEWSNRNTTGYPVGAQPGLLTAGLQYQQQTSAGGLLGQAWFYNFFNIAKMGYVEAGYQLPPLARNGLRPFVRLQALHETDSGSAALGQIDAAIYGGKLGVQGPNWKASILAQYSPVNKGTFRNGGFVHPYSDLSGTLFDDTMNAGIENSGPGRAYGVRLSGSVTNNLSMFTRYVWHKAAYGFNGNYYDFSGSQGYPANAVIKKGQIGYGFDVGFTYQLAGVNPNLEGLSVSNNLGVVGWNGQPTFFNNRLRLIYQF</sequence>
<reference evidence="1 2" key="1">
    <citation type="submission" date="2022-07" db="EMBL/GenBank/DDBJ databases">
        <title>A copper resistant bacterium isolated from sediment samples of deep sea hydrothermal areas.</title>
        <authorList>
            <person name="Zeng X."/>
        </authorList>
    </citation>
    <scope>NUCLEOTIDE SEQUENCE [LARGE SCALE GENOMIC DNA]</scope>
    <source>
        <strain evidence="2">CuT 6</strain>
    </source>
</reference>
<evidence type="ECO:0000313" key="2">
    <source>
        <dbReference type="Proteomes" id="UP001475781"/>
    </source>
</evidence>
<gene>
    <name evidence="1" type="ORF">NLK58_11620</name>
</gene>
<accession>A0ABZ2VXQ6</accession>
<dbReference type="InterPro" id="IPR023614">
    <property type="entry name" value="Porin_dom_sf"/>
</dbReference>
<evidence type="ECO:0008006" key="3">
    <source>
        <dbReference type="Google" id="ProtNLM"/>
    </source>
</evidence>
<dbReference type="Gene3D" id="2.40.160.10">
    <property type="entry name" value="Porin"/>
    <property type="match status" value="2"/>
</dbReference>
<dbReference type="EMBL" id="CP101118">
    <property type="protein sequence ID" value="WZF87014.1"/>
    <property type="molecule type" value="Genomic_DNA"/>
</dbReference>
<dbReference type="RefSeq" id="WP_162893717.1">
    <property type="nucleotide sequence ID" value="NZ_CP101118.1"/>
</dbReference>
<dbReference type="Proteomes" id="UP001475781">
    <property type="component" value="Chromosome"/>
</dbReference>
<protein>
    <recommendedName>
        <fullName evidence="3">Porin</fullName>
    </recommendedName>
</protein>
<name>A0ABZ2VXQ6_9GAMM</name>
<organism evidence="1 2">
    <name type="scientific">Marinobacter metalliresistant</name>
    <dbReference type="NCBI Taxonomy" id="2961995"/>
    <lineage>
        <taxon>Bacteria</taxon>
        <taxon>Pseudomonadati</taxon>
        <taxon>Pseudomonadota</taxon>
        <taxon>Gammaproteobacteria</taxon>
        <taxon>Pseudomonadales</taxon>
        <taxon>Marinobacteraceae</taxon>
        <taxon>Marinobacter</taxon>
    </lineage>
</organism>
<evidence type="ECO:0000313" key="1">
    <source>
        <dbReference type="EMBL" id="WZF87014.1"/>
    </source>
</evidence>
<proteinExistence type="predicted"/>
<keyword evidence="2" id="KW-1185">Reference proteome</keyword>